<keyword evidence="3" id="KW-1185">Reference proteome</keyword>
<dbReference type="AlphaFoldDB" id="A0A9Q8SNH2"/>
<dbReference type="GeneID" id="73339534"/>
<protein>
    <submittedName>
        <fullName evidence="2">Uncharacterized protein</fullName>
    </submittedName>
</protein>
<dbReference type="Proteomes" id="UP000830671">
    <property type="component" value="Chromosome 3"/>
</dbReference>
<evidence type="ECO:0000256" key="1">
    <source>
        <dbReference type="SAM" id="MobiDB-lite"/>
    </source>
</evidence>
<accession>A0A9Q8SNH2</accession>
<dbReference type="RefSeq" id="XP_049141667.1">
    <property type="nucleotide sequence ID" value="XM_049284524.1"/>
</dbReference>
<sequence length="114" mass="12565">MMMGKAVLESPSRRCLTLLQLLYVLCRLQRDRHRPIRTGIRNPHFFAVRCLGRPGQSWERQTCSASGRAANAASEGQQVSGDWKGPHLTGNSKGAAASGTTCLQQHTSRYSLEP</sequence>
<feature type="region of interest" description="Disordered" evidence="1">
    <location>
        <begin position="61"/>
        <end position="114"/>
    </location>
</feature>
<dbReference type="EMBL" id="CP019475">
    <property type="protein sequence ID" value="UQC80036.1"/>
    <property type="molecule type" value="Genomic_DNA"/>
</dbReference>
<organism evidence="2 3">
    <name type="scientific">Colletotrichum lupini</name>
    <dbReference type="NCBI Taxonomy" id="145971"/>
    <lineage>
        <taxon>Eukaryota</taxon>
        <taxon>Fungi</taxon>
        <taxon>Dikarya</taxon>
        <taxon>Ascomycota</taxon>
        <taxon>Pezizomycotina</taxon>
        <taxon>Sordariomycetes</taxon>
        <taxon>Hypocreomycetidae</taxon>
        <taxon>Glomerellales</taxon>
        <taxon>Glomerellaceae</taxon>
        <taxon>Colletotrichum</taxon>
        <taxon>Colletotrichum acutatum species complex</taxon>
    </lineage>
</organism>
<dbReference type="KEGG" id="clup:CLUP02_05517"/>
<feature type="compositionally biased region" description="Polar residues" evidence="1">
    <location>
        <begin position="98"/>
        <end position="114"/>
    </location>
</feature>
<gene>
    <name evidence="2" type="ORF">CLUP02_05517</name>
</gene>
<evidence type="ECO:0000313" key="2">
    <source>
        <dbReference type="EMBL" id="UQC80036.1"/>
    </source>
</evidence>
<name>A0A9Q8SNH2_9PEZI</name>
<evidence type="ECO:0000313" key="3">
    <source>
        <dbReference type="Proteomes" id="UP000830671"/>
    </source>
</evidence>
<reference evidence="2" key="1">
    <citation type="journal article" date="2021" name="Mol. Plant Microbe Interact.">
        <title>Complete Genome Sequence of the Plant-Pathogenic Fungus Colletotrichum lupini.</title>
        <authorList>
            <person name="Baroncelli R."/>
            <person name="Pensec F."/>
            <person name="Da Lio D."/>
            <person name="Boufleur T."/>
            <person name="Vicente I."/>
            <person name="Sarrocco S."/>
            <person name="Picot A."/>
            <person name="Baraldi E."/>
            <person name="Sukno S."/>
            <person name="Thon M."/>
            <person name="Le Floch G."/>
        </authorList>
    </citation>
    <scope>NUCLEOTIDE SEQUENCE</scope>
    <source>
        <strain evidence="2">IMI 504893</strain>
    </source>
</reference>
<proteinExistence type="predicted"/>